<sequence length="117" mass="13712">MSLLQRISKSFLKNKKKISNEKNGMDHKVSTTKDQATDSGLIKIESRFLGRIQDGVCCEILFTDEKSNYFLGYEFRRDLSSEFRYIVEFNFELAASWYELEHGEGTFAKKYKASWEI</sequence>
<dbReference type="EMBL" id="CP002659">
    <property type="protein sequence ID" value="AEC02050.1"/>
    <property type="molecule type" value="Genomic_DNA"/>
</dbReference>
<dbReference type="HOGENOM" id="CLU_2083332_0_0_12"/>
<accession>F4GHF1</accession>
<dbReference type="STRING" id="760011.Spico_0826"/>
<evidence type="ECO:0000313" key="2">
    <source>
        <dbReference type="Proteomes" id="UP000007939"/>
    </source>
</evidence>
<dbReference type="Proteomes" id="UP000007939">
    <property type="component" value="Chromosome"/>
</dbReference>
<dbReference type="RefSeq" id="WP_013739446.1">
    <property type="nucleotide sequence ID" value="NC_015436.1"/>
</dbReference>
<gene>
    <name evidence="1" type="ordered locus">Spico_0826</name>
</gene>
<reference evidence="2" key="1">
    <citation type="submission" date="2011-04" db="EMBL/GenBank/DDBJ databases">
        <title>The complete genome of Spirochaeta coccoides DSM 17374.</title>
        <authorList>
            <person name="Lucas S."/>
            <person name="Copeland A."/>
            <person name="Lapidus A."/>
            <person name="Bruce D."/>
            <person name="Goodwin L."/>
            <person name="Pitluck S."/>
            <person name="Peters L."/>
            <person name="Kyrpides N."/>
            <person name="Mavromatis K."/>
            <person name="Pagani I."/>
            <person name="Ivanova N."/>
            <person name="Ovchinnikova G."/>
            <person name="Lu M."/>
            <person name="Detter J.C."/>
            <person name="Tapia R."/>
            <person name="Han C."/>
            <person name="Land M."/>
            <person name="Hauser L."/>
            <person name="Markowitz V."/>
            <person name="Cheng J.-F."/>
            <person name="Hugenholtz P."/>
            <person name="Woyke T."/>
            <person name="Wu D."/>
            <person name="Spring S."/>
            <person name="Schroeder M."/>
            <person name="Brambilla E."/>
            <person name="Klenk H.-P."/>
            <person name="Eisen J.A."/>
        </authorList>
    </citation>
    <scope>NUCLEOTIDE SEQUENCE [LARGE SCALE GENOMIC DNA]</scope>
    <source>
        <strain evidence="2">ATCC BAA-1237 / DSM 17374 / SPN1</strain>
    </source>
</reference>
<reference evidence="1 2" key="2">
    <citation type="journal article" date="2012" name="Stand. Genomic Sci.">
        <title>Complete genome sequence of the termite hindgut bacterium Spirochaeta coccoides type strain (SPN1(T)), reclassification in the genus Sphaerochaeta as Sphaerochaeta coccoides comb. nov. and emendations of the family Spirochaetaceae and the genus Sphaerochaeta.</title>
        <authorList>
            <person name="Abt B."/>
            <person name="Han C."/>
            <person name="Scheuner C."/>
            <person name="Lu M."/>
            <person name="Lapidus A."/>
            <person name="Nolan M."/>
            <person name="Lucas S."/>
            <person name="Hammon N."/>
            <person name="Deshpande S."/>
            <person name="Cheng J.F."/>
            <person name="Tapia R."/>
            <person name="Goodwin L.A."/>
            <person name="Pitluck S."/>
            <person name="Liolios K."/>
            <person name="Pagani I."/>
            <person name="Ivanova N."/>
            <person name="Mavromatis K."/>
            <person name="Mikhailova N."/>
            <person name="Huntemann M."/>
            <person name="Pati A."/>
            <person name="Chen A."/>
            <person name="Palaniappan K."/>
            <person name="Land M."/>
            <person name="Hauser L."/>
            <person name="Brambilla E.M."/>
            <person name="Rohde M."/>
            <person name="Spring S."/>
            <person name="Gronow S."/>
            <person name="Goker M."/>
            <person name="Woyke T."/>
            <person name="Bristow J."/>
            <person name="Eisen J.A."/>
            <person name="Markowitz V."/>
            <person name="Hugenholtz P."/>
            <person name="Kyrpides N.C."/>
            <person name="Klenk H.P."/>
            <person name="Detter J.C."/>
        </authorList>
    </citation>
    <scope>NUCLEOTIDE SEQUENCE [LARGE SCALE GENOMIC DNA]</scope>
    <source>
        <strain evidence="2">ATCC BAA-1237 / DSM 17374 / SPN1</strain>
    </source>
</reference>
<keyword evidence="2" id="KW-1185">Reference proteome</keyword>
<dbReference type="AlphaFoldDB" id="F4GHF1"/>
<name>F4GHF1_PARC1</name>
<proteinExistence type="predicted"/>
<evidence type="ECO:0000313" key="1">
    <source>
        <dbReference type="EMBL" id="AEC02050.1"/>
    </source>
</evidence>
<dbReference type="KEGG" id="scc:Spico_0826"/>
<organism evidence="1 2">
    <name type="scientific">Parasphaerochaeta coccoides (strain ATCC BAA-1237 / DSM 17374 / SPN1)</name>
    <name type="common">Sphaerochaeta coccoides</name>
    <dbReference type="NCBI Taxonomy" id="760011"/>
    <lineage>
        <taxon>Bacteria</taxon>
        <taxon>Pseudomonadati</taxon>
        <taxon>Spirochaetota</taxon>
        <taxon>Spirochaetia</taxon>
        <taxon>Spirochaetales</taxon>
        <taxon>Sphaerochaetaceae</taxon>
        <taxon>Parasphaerochaeta</taxon>
    </lineage>
</organism>
<protein>
    <submittedName>
        <fullName evidence="1">Uncharacterized protein</fullName>
    </submittedName>
</protein>